<gene>
    <name evidence="1" type="ORF">KUCAC02_014314</name>
</gene>
<keyword evidence="2" id="KW-1185">Reference proteome</keyword>
<evidence type="ECO:0000313" key="1">
    <source>
        <dbReference type="EMBL" id="KAI4811404.1"/>
    </source>
</evidence>
<protein>
    <submittedName>
        <fullName evidence="1">Uncharacterized protein</fullName>
    </submittedName>
</protein>
<comment type="caution">
    <text evidence="1">The sequence shown here is derived from an EMBL/GenBank/DDBJ whole genome shotgun (WGS) entry which is preliminary data.</text>
</comment>
<dbReference type="Proteomes" id="UP001057452">
    <property type="component" value="Chromosome 16"/>
</dbReference>
<organism evidence="1 2">
    <name type="scientific">Chaenocephalus aceratus</name>
    <name type="common">Blackfin icefish</name>
    <name type="synonym">Chaenichthys aceratus</name>
    <dbReference type="NCBI Taxonomy" id="36190"/>
    <lineage>
        <taxon>Eukaryota</taxon>
        <taxon>Metazoa</taxon>
        <taxon>Chordata</taxon>
        <taxon>Craniata</taxon>
        <taxon>Vertebrata</taxon>
        <taxon>Euteleostomi</taxon>
        <taxon>Actinopterygii</taxon>
        <taxon>Neopterygii</taxon>
        <taxon>Teleostei</taxon>
        <taxon>Neoteleostei</taxon>
        <taxon>Acanthomorphata</taxon>
        <taxon>Eupercaria</taxon>
        <taxon>Perciformes</taxon>
        <taxon>Notothenioidei</taxon>
        <taxon>Channichthyidae</taxon>
        <taxon>Chaenocephalus</taxon>
    </lineage>
</organism>
<sequence>MTDKDTCFRVKLTKHATNSSQMKVILARPEIFKFKDAQRVKWQADKNGQMSITLTKSQKSDEGLYGCEIWKGWDSILVQNISLKVKDCKSLQPVKAALSTPVTLNCPVDIAAGQQGPPNISWAMLKAGNPVPFNSKTTHVTSLTIESMNDNDSGWYRCNYTLDQTQRCFDINLLVPEEEQVVVDTAVPGSPIEYGGYEIVNTLSESEHHLILTIFISLVTMTALCLFSTSLTTFSLYHTDSTNDRFNSLYQHFPDESQCTCE</sequence>
<dbReference type="EMBL" id="CM043800">
    <property type="protein sequence ID" value="KAI4811404.1"/>
    <property type="molecule type" value="Genomic_DNA"/>
</dbReference>
<proteinExistence type="predicted"/>
<name>A0ACB9WDE5_CHAAC</name>
<evidence type="ECO:0000313" key="2">
    <source>
        <dbReference type="Proteomes" id="UP001057452"/>
    </source>
</evidence>
<reference evidence="1" key="1">
    <citation type="submission" date="2022-05" db="EMBL/GenBank/DDBJ databases">
        <title>Chromosome-level genome of Chaenocephalus aceratus.</title>
        <authorList>
            <person name="Park H."/>
        </authorList>
    </citation>
    <scope>NUCLEOTIDE SEQUENCE</scope>
    <source>
        <strain evidence="1">KU_202001</strain>
    </source>
</reference>
<accession>A0ACB9WDE5</accession>